<dbReference type="Gene3D" id="3.10.450.50">
    <property type="match status" value="1"/>
</dbReference>
<reference evidence="2 3" key="1">
    <citation type="submission" date="2021-03" db="EMBL/GenBank/DDBJ databases">
        <title>Sequencing the genomes of 1000 actinobacteria strains.</title>
        <authorList>
            <person name="Klenk H.-P."/>
        </authorList>
    </citation>
    <scope>NUCLEOTIDE SEQUENCE [LARGE SCALE GENOMIC DNA]</scope>
    <source>
        <strain evidence="2 3">DSM 14564</strain>
    </source>
</reference>
<dbReference type="InterPro" id="IPR032710">
    <property type="entry name" value="NTF2-like_dom_sf"/>
</dbReference>
<name>A0ABS4YHV1_9MICO</name>
<sequence length="127" mass="14122">MIIDELLALEHRGWDSLCDGTGDDVYGRLLTADGVMVLAHGMVFDRPTVIASLAEAPPWQRYEIRDARLIEIDAATAILVYTGIASRDEDEQPFRALMSSTYTRRDGQWRLALYQQTPIPADPGEGA</sequence>
<gene>
    <name evidence="2" type="ORF">JOF44_000998</name>
</gene>
<dbReference type="RefSeq" id="WP_209888081.1">
    <property type="nucleotide sequence ID" value="NZ_BAAAJV010000002.1"/>
</dbReference>
<accession>A0ABS4YHV1</accession>
<protein>
    <submittedName>
        <fullName evidence="2">Uncharacterized protein (TIGR02246 family)</fullName>
    </submittedName>
</protein>
<keyword evidence="3" id="KW-1185">Reference proteome</keyword>
<dbReference type="InterPro" id="IPR027843">
    <property type="entry name" value="DUF4440"/>
</dbReference>
<organism evidence="2 3">
    <name type="scientific">Brachybacterium fresconis</name>
    <dbReference type="NCBI Taxonomy" id="173363"/>
    <lineage>
        <taxon>Bacteria</taxon>
        <taxon>Bacillati</taxon>
        <taxon>Actinomycetota</taxon>
        <taxon>Actinomycetes</taxon>
        <taxon>Micrococcales</taxon>
        <taxon>Dermabacteraceae</taxon>
        <taxon>Brachybacterium</taxon>
    </lineage>
</organism>
<proteinExistence type="predicted"/>
<evidence type="ECO:0000313" key="3">
    <source>
        <dbReference type="Proteomes" id="UP000698222"/>
    </source>
</evidence>
<dbReference type="Proteomes" id="UP000698222">
    <property type="component" value="Unassembled WGS sequence"/>
</dbReference>
<dbReference type="Pfam" id="PF14534">
    <property type="entry name" value="DUF4440"/>
    <property type="match status" value="1"/>
</dbReference>
<dbReference type="EMBL" id="JAGIOC010000001">
    <property type="protein sequence ID" value="MBP2408095.1"/>
    <property type="molecule type" value="Genomic_DNA"/>
</dbReference>
<evidence type="ECO:0000259" key="1">
    <source>
        <dbReference type="Pfam" id="PF14534"/>
    </source>
</evidence>
<dbReference type="SUPFAM" id="SSF54427">
    <property type="entry name" value="NTF2-like"/>
    <property type="match status" value="1"/>
</dbReference>
<evidence type="ECO:0000313" key="2">
    <source>
        <dbReference type="EMBL" id="MBP2408095.1"/>
    </source>
</evidence>
<feature type="domain" description="DUF4440" evidence="1">
    <location>
        <begin position="6"/>
        <end position="111"/>
    </location>
</feature>
<comment type="caution">
    <text evidence="2">The sequence shown here is derived from an EMBL/GenBank/DDBJ whole genome shotgun (WGS) entry which is preliminary data.</text>
</comment>